<dbReference type="Proteomes" id="UP000221080">
    <property type="component" value="Chromosome 15"/>
</dbReference>
<protein>
    <submittedName>
        <fullName evidence="3">FK506-binding protein-like isoform X1</fullName>
    </submittedName>
</protein>
<dbReference type="OrthoDB" id="433738at2759"/>
<dbReference type="RefSeq" id="XP_017343709.1">
    <property type="nucleotide sequence ID" value="XM_017488220.2"/>
</dbReference>
<dbReference type="InterPro" id="IPR011990">
    <property type="entry name" value="TPR-like_helical_dom_sf"/>
</dbReference>
<dbReference type="SUPFAM" id="SSF48452">
    <property type="entry name" value="TPR-like"/>
    <property type="match status" value="1"/>
</dbReference>
<reference evidence="2" key="1">
    <citation type="journal article" date="2016" name="Nat. Commun.">
        <title>The channel catfish genome sequence provides insights into the evolution of scale formation in teleosts.</title>
        <authorList>
            <person name="Liu Z."/>
            <person name="Liu S."/>
            <person name="Yao J."/>
            <person name="Bao L."/>
            <person name="Zhang J."/>
            <person name="Li Y."/>
            <person name="Jiang C."/>
            <person name="Sun L."/>
            <person name="Wang R."/>
            <person name="Zhang Y."/>
            <person name="Zhou T."/>
            <person name="Zeng Q."/>
            <person name="Fu Q."/>
            <person name="Gao S."/>
            <person name="Li N."/>
            <person name="Koren S."/>
            <person name="Jiang Y."/>
            <person name="Zimin A."/>
            <person name="Xu P."/>
            <person name="Phillippy A.M."/>
            <person name="Geng X."/>
            <person name="Song L."/>
            <person name="Sun F."/>
            <person name="Li C."/>
            <person name="Wang X."/>
            <person name="Chen A."/>
            <person name="Jin Y."/>
            <person name="Yuan Z."/>
            <person name="Yang Y."/>
            <person name="Tan S."/>
            <person name="Peatman E."/>
            <person name="Lu J."/>
            <person name="Qin Z."/>
            <person name="Dunham R."/>
            <person name="Li Z."/>
            <person name="Sonstegard T."/>
            <person name="Feng J."/>
            <person name="Danzmann R.G."/>
            <person name="Schroeder S."/>
            <person name="Scheffler B."/>
            <person name="Duke M.V."/>
            <person name="Ballard L."/>
            <person name="Kucuktas H."/>
            <person name="Kaltenboeck L."/>
            <person name="Liu H."/>
            <person name="Armbruster J."/>
            <person name="Xie Y."/>
            <person name="Kirby M.L."/>
            <person name="Tian Y."/>
            <person name="Flanagan M.E."/>
            <person name="Mu W."/>
            <person name="Waldbieser G.C."/>
        </authorList>
    </citation>
    <scope>NUCLEOTIDE SEQUENCE [LARGE SCALE GENOMIC DNA]</scope>
    <source>
        <strain evidence="2">SDA103</strain>
    </source>
</reference>
<feature type="repeat" description="TPR" evidence="1">
    <location>
        <begin position="320"/>
        <end position="353"/>
    </location>
</feature>
<accession>A0A2D0SLX9</accession>
<sequence>MVVTYTLLSTISLFRKSFMATETNTEEQVTSETSWISVSPSGLWEVHRRWKGERKRGDNTPLLGSVCKIKVCLKNHTKDINTQPLSSNDTESAVSVSSVQVTEHPRSGDSVLQVPLDRWLVLCVGEGQCDVIEGCLEGMRAGETCEFTVRPHQQHLKMAPSDIHAAQFEMTGEERQTKSECFSLQLHSFTPGKESWQMLPAEKWTWVLSHKQRGSQRFVQGDIWGAMHSYCCAVKLLITLNGHTREKDGVPNADGSRDLETLTVNTETEAKSTHVQTEEEYRTIKAEVHSNLSLCQLKLGQPAKAKDSSIKATALDPANVKAWYRLGQACLQLEDFAEARQAFGKVLELQPGSASAQNALKQVNTKAKEFDNKLGKRLSKMFI</sequence>
<dbReference type="PANTHER" id="PTHR46512">
    <property type="entry name" value="PEPTIDYLPROLYL ISOMERASE"/>
    <property type="match status" value="1"/>
</dbReference>
<dbReference type="Pfam" id="PF13181">
    <property type="entry name" value="TPR_8"/>
    <property type="match status" value="1"/>
</dbReference>
<dbReference type="PANTHER" id="PTHR46512:SF10">
    <property type="entry name" value="FK506-BINDING PROTEIN-LIKE"/>
    <property type="match status" value="1"/>
</dbReference>
<name>A0A2D0SLX9_ICTPU</name>
<dbReference type="InterPro" id="IPR050754">
    <property type="entry name" value="FKBP4/5/8-like"/>
</dbReference>
<reference evidence="3" key="2">
    <citation type="submission" date="2025-08" db="UniProtKB">
        <authorList>
            <consortium name="RefSeq"/>
        </authorList>
    </citation>
    <scope>IDENTIFICATION</scope>
    <source>
        <tissue evidence="3">Blood</tissue>
    </source>
</reference>
<evidence type="ECO:0000256" key="1">
    <source>
        <dbReference type="PROSITE-ProRule" id="PRU00339"/>
    </source>
</evidence>
<dbReference type="Pfam" id="PF00515">
    <property type="entry name" value="TPR_1"/>
    <property type="match status" value="1"/>
</dbReference>
<dbReference type="InterPro" id="IPR019734">
    <property type="entry name" value="TPR_rpt"/>
</dbReference>
<dbReference type="CTD" id="63943"/>
<dbReference type="Gene3D" id="1.25.40.10">
    <property type="entry name" value="Tetratricopeptide repeat domain"/>
    <property type="match status" value="1"/>
</dbReference>
<organism evidence="2 3">
    <name type="scientific">Ictalurus punctatus</name>
    <name type="common">Channel catfish</name>
    <name type="synonym">Silurus punctatus</name>
    <dbReference type="NCBI Taxonomy" id="7998"/>
    <lineage>
        <taxon>Eukaryota</taxon>
        <taxon>Metazoa</taxon>
        <taxon>Chordata</taxon>
        <taxon>Craniata</taxon>
        <taxon>Vertebrata</taxon>
        <taxon>Euteleostomi</taxon>
        <taxon>Actinopterygii</taxon>
        <taxon>Neopterygii</taxon>
        <taxon>Teleostei</taxon>
        <taxon>Ostariophysi</taxon>
        <taxon>Siluriformes</taxon>
        <taxon>Ictaluridae</taxon>
        <taxon>Ictalurus</taxon>
    </lineage>
</organism>
<evidence type="ECO:0000313" key="2">
    <source>
        <dbReference type="Proteomes" id="UP000221080"/>
    </source>
</evidence>
<dbReference type="PROSITE" id="PS50293">
    <property type="entry name" value="TPR_REGION"/>
    <property type="match status" value="1"/>
</dbReference>
<dbReference type="GeneID" id="108276499"/>
<keyword evidence="1" id="KW-0802">TPR repeat</keyword>
<dbReference type="PROSITE" id="PS50005">
    <property type="entry name" value="TPR"/>
    <property type="match status" value="1"/>
</dbReference>
<proteinExistence type="predicted"/>
<gene>
    <name evidence="3" type="primary">fkbpl</name>
</gene>
<evidence type="ECO:0000313" key="3">
    <source>
        <dbReference type="RefSeq" id="XP_017343709.1"/>
    </source>
</evidence>
<dbReference type="AlphaFoldDB" id="A0A2D0SLX9"/>
<dbReference type="SMART" id="SM00028">
    <property type="entry name" value="TPR"/>
    <property type="match status" value="3"/>
</dbReference>
<keyword evidence="2" id="KW-1185">Reference proteome</keyword>
<dbReference type="KEGG" id="ipu:108276499"/>